<feature type="region of interest" description="Disordered" evidence="2">
    <location>
        <begin position="1"/>
        <end position="24"/>
    </location>
</feature>
<proteinExistence type="predicted"/>
<dbReference type="InterPro" id="IPR035965">
    <property type="entry name" value="PAS-like_dom_sf"/>
</dbReference>
<evidence type="ECO:0000256" key="1">
    <source>
        <dbReference type="SAM" id="Coils"/>
    </source>
</evidence>
<dbReference type="SUPFAM" id="SSF55785">
    <property type="entry name" value="PYP-like sensor domain (PAS domain)"/>
    <property type="match status" value="1"/>
</dbReference>
<dbReference type="Proteomes" id="UP000184390">
    <property type="component" value="Unassembled WGS sequence"/>
</dbReference>
<comment type="caution">
    <text evidence="3">The sequence shown here is derived from an EMBL/GenBank/DDBJ whole genome shotgun (WGS) entry which is preliminary data.</text>
</comment>
<protein>
    <submittedName>
        <fullName evidence="3">Aerotaxis receptor</fullName>
    </submittedName>
</protein>
<dbReference type="EMBL" id="FQYL01000005">
    <property type="protein sequence ID" value="SHI80887.1"/>
    <property type="molecule type" value="Genomic_DNA"/>
</dbReference>
<evidence type="ECO:0000256" key="2">
    <source>
        <dbReference type="SAM" id="MobiDB-lite"/>
    </source>
</evidence>
<keyword evidence="3" id="KW-0675">Receptor</keyword>
<keyword evidence="4" id="KW-1185">Reference proteome</keyword>
<reference evidence="3 4" key="1">
    <citation type="submission" date="2016-11" db="EMBL/GenBank/DDBJ databases">
        <authorList>
            <person name="Varghese N."/>
            <person name="Submissions S."/>
        </authorList>
    </citation>
    <scope>NUCLEOTIDE SEQUENCE [LARGE SCALE GENOMIC DNA]</scope>
    <source>
        <strain evidence="3 4">PA</strain>
    </source>
</reference>
<dbReference type="Gene3D" id="3.30.450.20">
    <property type="entry name" value="PAS domain"/>
    <property type="match status" value="1"/>
</dbReference>
<feature type="compositionally biased region" description="Low complexity" evidence="2">
    <location>
        <begin position="10"/>
        <end position="23"/>
    </location>
</feature>
<dbReference type="RefSeq" id="WP_083600496.1">
    <property type="nucleotide sequence ID" value="NZ_FQYL01000005.1"/>
</dbReference>
<feature type="region of interest" description="Disordered" evidence="2">
    <location>
        <begin position="274"/>
        <end position="297"/>
    </location>
</feature>
<keyword evidence="1" id="KW-0175">Coiled coil</keyword>
<organism evidence="3 4">
    <name type="scientific">Actinomyces denticolens</name>
    <dbReference type="NCBI Taxonomy" id="52767"/>
    <lineage>
        <taxon>Bacteria</taxon>
        <taxon>Bacillati</taxon>
        <taxon>Actinomycetota</taxon>
        <taxon>Actinomycetes</taxon>
        <taxon>Actinomycetales</taxon>
        <taxon>Actinomycetaceae</taxon>
        <taxon>Actinomyces</taxon>
    </lineage>
</organism>
<evidence type="ECO:0000313" key="4">
    <source>
        <dbReference type="Proteomes" id="UP000184390"/>
    </source>
</evidence>
<evidence type="ECO:0000313" key="3">
    <source>
        <dbReference type="EMBL" id="SHI80887.1"/>
    </source>
</evidence>
<gene>
    <name evidence="3" type="ORF">SAMN05216246_10580</name>
</gene>
<feature type="coiled-coil region" evidence="1">
    <location>
        <begin position="234"/>
        <end position="271"/>
    </location>
</feature>
<sequence length="492" mass="52099">MTEHTEPTRAAGPGEPAGVGAPPSSERVFEADEIFFSTTDAAGRIRRANSIFMRLSGYPRGALVGRAHNVVRHPVMPAGLFRGVWEDIEAGHAASAYITNRASDGGHYRVFATIVPSGSGYLSIRTLPQLTEQRDAFERAFERVREVEAVSAAGGSTRREVAAAGQAALSRELEALGYESTVDFTRRAVASEVAALVAAGVGIPSAEGAEGPVARVLSEMHAIEEATGGHLALLDELARLVRLLERRATDIRALSTRLSELRAALRATRDEVAHLGASRPGTSRPDAGKDASAGAMSAGAGATGFEERYRRVDALVLECAEELRPLAGQVSELRGDAYSVRFAIALMRLHNLASGFFAAQILAGDDDVAENDAVGSLEELTSALSEGISRLTDHRALLEARRELVGGELDAVAEELTATRGPLTELLAEAAAAGAGESEAVRRASMLLEDGFPEARDLADLAGAIRDLEIPMLAAEIQERITAVRRALAELR</sequence>
<accession>A0ABY1IBX0</accession>
<name>A0ABY1IBX0_9ACTO</name>